<evidence type="ECO:0000256" key="1">
    <source>
        <dbReference type="SAM" id="MobiDB-lite"/>
    </source>
</evidence>
<dbReference type="KEGG" id="hadh:FRZ61_37510"/>
<accession>A0A5J6N1E2</accession>
<name>A0A5J6N1E2_9PROT</name>
<dbReference type="OrthoDB" id="7362049at2"/>
<evidence type="ECO:0000313" key="3">
    <source>
        <dbReference type="Proteomes" id="UP000325797"/>
    </source>
</evidence>
<evidence type="ECO:0000313" key="2">
    <source>
        <dbReference type="EMBL" id="QEX23812.1"/>
    </source>
</evidence>
<protein>
    <submittedName>
        <fullName evidence="2">Uncharacterized protein</fullName>
    </submittedName>
</protein>
<organism evidence="2 3">
    <name type="scientific">Hypericibacter adhaerens</name>
    <dbReference type="NCBI Taxonomy" id="2602016"/>
    <lineage>
        <taxon>Bacteria</taxon>
        <taxon>Pseudomonadati</taxon>
        <taxon>Pseudomonadota</taxon>
        <taxon>Alphaproteobacteria</taxon>
        <taxon>Rhodospirillales</taxon>
        <taxon>Dongiaceae</taxon>
        <taxon>Hypericibacter</taxon>
    </lineage>
</organism>
<feature type="region of interest" description="Disordered" evidence="1">
    <location>
        <begin position="71"/>
        <end position="94"/>
    </location>
</feature>
<dbReference type="AlphaFoldDB" id="A0A5J6N1E2"/>
<dbReference type="Proteomes" id="UP000325797">
    <property type="component" value="Chromosome"/>
</dbReference>
<dbReference type="RefSeq" id="WP_151119150.1">
    <property type="nucleotide sequence ID" value="NZ_CP042582.1"/>
</dbReference>
<sequence length="94" mass="10105">MVNAESKRPKALTMLALAGTASAFSMCQPKQPEVVAYVQPPQIYCYETLARPDCYAEPLPDGYGRMIGFYGPRPAEMPPQQPATLTTGGPAPSN</sequence>
<dbReference type="EMBL" id="CP042582">
    <property type="protein sequence ID" value="QEX23812.1"/>
    <property type="molecule type" value="Genomic_DNA"/>
</dbReference>
<reference evidence="2 3" key="1">
    <citation type="submission" date="2019-08" db="EMBL/GenBank/DDBJ databases">
        <title>Hyperibacter terrae gen. nov., sp. nov. and Hyperibacter viscosus sp. nov., two new members in the family Rhodospirillaceae isolated from the rhizosphere of Hypericum perforatum.</title>
        <authorList>
            <person name="Noviana Z."/>
        </authorList>
    </citation>
    <scope>NUCLEOTIDE SEQUENCE [LARGE SCALE GENOMIC DNA]</scope>
    <source>
        <strain evidence="2 3">R5959</strain>
    </source>
</reference>
<keyword evidence="3" id="KW-1185">Reference proteome</keyword>
<gene>
    <name evidence="2" type="ORF">FRZ61_37510</name>
</gene>
<feature type="compositionally biased region" description="Polar residues" evidence="1">
    <location>
        <begin position="82"/>
        <end position="94"/>
    </location>
</feature>
<proteinExistence type="predicted"/>